<evidence type="ECO:0000259" key="5">
    <source>
        <dbReference type="Pfam" id="PF00326"/>
    </source>
</evidence>
<accession>A0A261Y2Z8</accession>
<evidence type="ECO:0000256" key="4">
    <source>
        <dbReference type="RuleBase" id="RU368024"/>
    </source>
</evidence>
<evidence type="ECO:0000256" key="1">
    <source>
        <dbReference type="ARBA" id="ARBA00005228"/>
    </source>
</evidence>
<keyword evidence="4" id="KW-0645">Protease</keyword>
<dbReference type="EC" id="3.4.21.-" evidence="4"/>
<dbReference type="Pfam" id="PF00326">
    <property type="entry name" value="Peptidase_S9"/>
    <property type="match status" value="1"/>
</dbReference>
<dbReference type="InterPro" id="IPR029058">
    <property type="entry name" value="AB_hydrolase_fold"/>
</dbReference>
<organism evidence="6 7">
    <name type="scientific">Bifiguratus adelaidae</name>
    <dbReference type="NCBI Taxonomy" id="1938954"/>
    <lineage>
        <taxon>Eukaryota</taxon>
        <taxon>Fungi</taxon>
        <taxon>Fungi incertae sedis</taxon>
        <taxon>Mucoromycota</taxon>
        <taxon>Mucoromycotina</taxon>
        <taxon>Endogonomycetes</taxon>
        <taxon>Endogonales</taxon>
        <taxon>Endogonales incertae sedis</taxon>
        <taxon>Bifiguratus</taxon>
    </lineage>
</organism>
<evidence type="ECO:0000313" key="7">
    <source>
        <dbReference type="Proteomes" id="UP000242875"/>
    </source>
</evidence>
<dbReference type="AlphaFoldDB" id="A0A261Y2Z8"/>
<dbReference type="PANTHER" id="PTHR42776">
    <property type="entry name" value="SERINE PEPTIDASE S9 FAMILY MEMBER"/>
    <property type="match status" value="1"/>
</dbReference>
<evidence type="ECO:0000256" key="3">
    <source>
        <dbReference type="ARBA" id="ARBA00022801"/>
    </source>
</evidence>
<dbReference type="Gene3D" id="3.40.50.1820">
    <property type="entry name" value="alpha/beta hydrolase"/>
    <property type="match status" value="1"/>
</dbReference>
<dbReference type="InterPro" id="IPR002470">
    <property type="entry name" value="Peptidase_S9A"/>
</dbReference>
<comment type="similarity">
    <text evidence="2">Belongs to the peptidase S9C family.</text>
</comment>
<keyword evidence="3 4" id="KW-0378">Hydrolase</keyword>
<gene>
    <name evidence="6" type="ORF">BZG36_01733</name>
</gene>
<keyword evidence="7" id="KW-1185">Reference proteome</keyword>
<evidence type="ECO:0000313" key="6">
    <source>
        <dbReference type="EMBL" id="OZJ04962.1"/>
    </source>
</evidence>
<comment type="caution">
    <text evidence="6">The sequence shown here is derived from an EMBL/GenBank/DDBJ whole genome shotgun (WGS) entry which is preliminary data.</text>
</comment>
<dbReference type="OrthoDB" id="43744at2759"/>
<dbReference type="PANTHER" id="PTHR42776:SF27">
    <property type="entry name" value="DIPEPTIDYL PEPTIDASE FAMILY MEMBER 6"/>
    <property type="match status" value="1"/>
</dbReference>
<dbReference type="GO" id="GO:0006508">
    <property type="term" value="P:proteolysis"/>
    <property type="evidence" value="ECO:0007669"/>
    <property type="project" value="UniProtKB-KW"/>
</dbReference>
<protein>
    <recommendedName>
        <fullName evidence="4">Prolyl endopeptidase</fullName>
        <ecNumber evidence="4">3.4.21.-</ecNumber>
    </recommendedName>
</protein>
<keyword evidence="4" id="KW-0720">Serine protease</keyword>
<dbReference type="InterPro" id="IPR001375">
    <property type="entry name" value="Peptidase_S9_cat"/>
</dbReference>
<dbReference type="EMBL" id="MVBO01000025">
    <property type="protein sequence ID" value="OZJ04962.1"/>
    <property type="molecule type" value="Genomic_DNA"/>
</dbReference>
<feature type="domain" description="Peptidase S9 prolyl oligopeptidase catalytic" evidence="5">
    <location>
        <begin position="494"/>
        <end position="689"/>
    </location>
</feature>
<proteinExistence type="inferred from homology"/>
<dbReference type="Proteomes" id="UP000242875">
    <property type="component" value="Unassembled WGS sequence"/>
</dbReference>
<reference evidence="6 7" key="1">
    <citation type="journal article" date="2017" name="Mycologia">
        <title>Bifiguratus adelaidae, gen. et sp. nov., a new member of Mucoromycotina in endophytic and soil-dwelling habitats.</title>
        <authorList>
            <person name="Torres-Cruz T.J."/>
            <person name="Billingsley Tobias T.L."/>
            <person name="Almatruk M."/>
            <person name="Hesse C."/>
            <person name="Kuske C.R."/>
            <person name="Desiro A."/>
            <person name="Benucci G.M."/>
            <person name="Bonito G."/>
            <person name="Stajich J.E."/>
            <person name="Dunlap C."/>
            <person name="Arnold A.E."/>
            <person name="Porras-Alfaro A."/>
        </authorList>
    </citation>
    <scope>NUCLEOTIDE SEQUENCE [LARGE SCALE GENOMIC DNA]</scope>
    <source>
        <strain evidence="6 7">AZ0501</strain>
    </source>
</reference>
<dbReference type="GO" id="GO:0004252">
    <property type="term" value="F:serine-type endopeptidase activity"/>
    <property type="evidence" value="ECO:0007669"/>
    <property type="project" value="UniProtKB-UniRule"/>
</dbReference>
<comment type="similarity">
    <text evidence="1 4">Belongs to the peptidase S9A family.</text>
</comment>
<evidence type="ECO:0000256" key="2">
    <source>
        <dbReference type="ARBA" id="ARBA00010040"/>
    </source>
</evidence>
<dbReference type="SUPFAM" id="SSF82171">
    <property type="entry name" value="DPP6 N-terminal domain-like"/>
    <property type="match status" value="1"/>
</dbReference>
<name>A0A261Y2Z8_9FUNG</name>
<sequence>MTIENVFPRGIDTHNIPPIPQHVWDKFEKYRKAVQPNNTFAFEHPANAGQHPYGLYYLTVPEGQTTAEVHYASDPDAQRQQITKVTGNGTGRTIAQWTPIPGDYDDKGQWRQGGALFLMDDNGEEAWGIHRFLPGKDGSYQIERWTPKKTRNQAVVLSHKEDKYAYSSNVGNGIDTNVYIRDLKAPVSGTDGRDDTGICVLPAKGVFGAMDFSLDDKYLLVQQYIQITNCPAFIVSTDGSQQCEQIILPWKGPDGKEIMDESDNVKAAQVIRYARFSITDPNLVYMVTDWMSDVNSLISYNMKTKEITPITTPSVSGSVFPISWEVEMTALTKRHLAFVVNENGYSVLYCMDLESNKVSKVDFPQGIPQGVIPKIMFPKKSAERGLPDMLSVEVDSVMSPGTVYLLNVDTGDWQTYRATAMSRPEYDVSQQRLIHWKSFDGLPISAFVQFPPQYYVSGDLSTFQPDQKLPVVIFIHGGPEGQYRPSFNPRLYLQYLCNELGCVVICPNVRGSSGYGQKFVSLDDQEKREDSVKDIGALIDYITTSVPSIDPSKISVMGRSYGGYMVFACMIHFRDRLKCGVETCGVTHFVNFMETTAEYRRDLRRVEYGDERIPEMREFMHKISPLTRAHEINKPIFMSQGKNDTRVPYTEFLKMKAKLVEANGDNKVWWMACDNEGHIFRQRWVSECNVVGMYMFLSHFLLERDP</sequence>
<dbReference type="SUPFAM" id="SSF53474">
    <property type="entry name" value="alpha/beta-Hydrolases"/>
    <property type="match status" value="1"/>
</dbReference>
<dbReference type="PRINTS" id="PR00862">
    <property type="entry name" value="PROLIGOPTASE"/>
</dbReference>